<sequence length="474" mass="52287">MKKFILFGGIIVALGVCWAGCSWYTGTQVGPVVTRLINEYNSSNTRSLKIVCKNFSGGVFTSHLQLVIFLNKKNNDPENSVVMDVNIAHGPFPFLSLKKGHFSPQRASIQAKFIEDISYNTSSENNRFFDLNIQSVIGYDKKMTTDINIFPGTLNLTTGSLSIGGGNITYLADLEGSDNDTLEGKIDKVILDLGNGSLFYLKDISLKATDHYYSEIVDSGHVDIEFNGIAKKDNGKEVLSADQIAASISLNQSKDKINSDLKLRYMVKNLKNEGRNIGSGEFSVNIGKLNVEILKKAVDKYNSDLDLLVAKESRIKGDPQGINKIISNIISTYVPLLQISEPTINVPVHWKNDKGDILANLDVSIADPQKTVTNDESITANIDRNLHNISLSMTVPINAAAQLDSQFKQAKGENKNNAEKYAHNDMVNIIMLANTYDLINVNDDIVTMQFQYSKGKVILNNKEISVADLLSKNH</sequence>
<organism evidence="1 2">
    <name type="scientific">Pseudocitrobacter corydidari</name>
    <dbReference type="NCBI Taxonomy" id="2891570"/>
    <lineage>
        <taxon>Bacteria</taxon>
        <taxon>Pseudomonadati</taxon>
        <taxon>Pseudomonadota</taxon>
        <taxon>Gammaproteobacteria</taxon>
        <taxon>Enterobacterales</taxon>
        <taxon>Enterobacteriaceae</taxon>
        <taxon>Pseudocitrobacter</taxon>
    </lineage>
</organism>
<dbReference type="InterPro" id="IPR010352">
    <property type="entry name" value="DUF945"/>
</dbReference>
<evidence type="ECO:0000313" key="1">
    <source>
        <dbReference type="EMBL" id="UGS42839.1"/>
    </source>
</evidence>
<accession>A0ABY3SA99</accession>
<name>A0ABY3SA99_9ENTR</name>
<dbReference type="Pfam" id="PF06097">
    <property type="entry name" value="DUF945"/>
    <property type="match status" value="1"/>
</dbReference>
<keyword evidence="2" id="KW-1185">Reference proteome</keyword>
<reference evidence="1 2" key="1">
    <citation type="journal article" date="2022" name="Int. J. Syst. Evol. Microbiol.">
        <title>Pseudocitrobacter corydidari sp. nov., isolated from the Asian emerald cockroach Corydidarum magnifica.</title>
        <authorList>
            <person name="Guzman J."/>
            <person name="Poehlein A."/>
            <person name="Glaeser S.P."/>
            <person name="Schwengers O."/>
            <person name="Blom J."/>
            <person name="Hollensteiner J."/>
            <person name="Kampfer P."/>
            <person name="Vilcinskas A."/>
        </authorList>
    </citation>
    <scope>NUCLEOTIDE SEQUENCE [LARGE SCALE GENOMIC DNA]</scope>
    <source>
        <strain evidence="1">G163CM</strain>
    </source>
</reference>
<dbReference type="EMBL" id="CP087880">
    <property type="protein sequence ID" value="UGS42839.1"/>
    <property type="molecule type" value="Genomic_DNA"/>
</dbReference>
<dbReference type="Proteomes" id="UP001199659">
    <property type="component" value="Chromosome"/>
</dbReference>
<protein>
    <submittedName>
        <fullName evidence="1">Protein YdgA</fullName>
    </submittedName>
</protein>
<gene>
    <name evidence="1" type="primary">ydgA_2</name>
    <name evidence="1" type="ORF">G163CM_36020</name>
</gene>
<dbReference type="RefSeq" id="WP_231825834.1">
    <property type="nucleotide sequence ID" value="NZ_CP087880.1"/>
</dbReference>
<evidence type="ECO:0000313" key="2">
    <source>
        <dbReference type="Proteomes" id="UP001199659"/>
    </source>
</evidence>
<proteinExistence type="predicted"/>